<evidence type="ECO:0000313" key="4">
    <source>
        <dbReference type="EMBL" id="KZA21011.1"/>
    </source>
</evidence>
<keyword evidence="2 4" id="KW-0560">Oxidoreductase</keyword>
<dbReference type="Pfam" id="PF00107">
    <property type="entry name" value="ADH_zinc_N"/>
    <property type="match status" value="1"/>
</dbReference>
<dbReference type="SUPFAM" id="SSF50129">
    <property type="entry name" value="GroES-like"/>
    <property type="match status" value="1"/>
</dbReference>
<evidence type="ECO:0000259" key="3">
    <source>
        <dbReference type="SMART" id="SM00829"/>
    </source>
</evidence>
<dbReference type="InterPro" id="IPR020843">
    <property type="entry name" value="ER"/>
</dbReference>
<dbReference type="GO" id="GO:0005829">
    <property type="term" value="C:cytosol"/>
    <property type="evidence" value="ECO:0007669"/>
    <property type="project" value="TreeGrafter"/>
</dbReference>
<protein>
    <submittedName>
        <fullName evidence="4">Quinone oxidoreductase 1</fullName>
        <ecNumber evidence="4">1.6.5.5</ecNumber>
    </submittedName>
</protein>
<dbReference type="InterPro" id="IPR013154">
    <property type="entry name" value="ADH-like_N"/>
</dbReference>
<organism evidence="4 5">
    <name type="scientific">Acinetobacter baumannii</name>
    <dbReference type="NCBI Taxonomy" id="470"/>
    <lineage>
        <taxon>Bacteria</taxon>
        <taxon>Pseudomonadati</taxon>
        <taxon>Pseudomonadota</taxon>
        <taxon>Gammaproteobacteria</taxon>
        <taxon>Moraxellales</taxon>
        <taxon>Moraxellaceae</taxon>
        <taxon>Acinetobacter</taxon>
        <taxon>Acinetobacter calcoaceticus/baumannii complex</taxon>
    </lineage>
</organism>
<accession>A0A0M3FGG3</accession>
<dbReference type="EC" id="1.6.5.5" evidence="4"/>
<evidence type="ECO:0000313" key="5">
    <source>
        <dbReference type="Proteomes" id="UP000076296"/>
    </source>
</evidence>
<reference evidence="4 5" key="1">
    <citation type="submission" date="2016-01" db="EMBL/GenBank/DDBJ databases">
        <title>Draft sequences of Acinetobacter baumannii isolates from wounded military personnel.</title>
        <authorList>
            <person name="Arivett B.A."/>
            <person name="Fiester S.E."/>
            <person name="Ream D.C."/>
            <person name="Actis L.A."/>
        </authorList>
    </citation>
    <scope>NUCLEOTIDE SEQUENCE [LARGE SCALE GENOMIC DNA]</scope>
    <source>
        <strain evidence="4 5">AB2828</strain>
    </source>
</reference>
<dbReference type="RefSeq" id="WP_000644422.1">
    <property type="nucleotide sequence ID" value="NZ_BHFY01000019.1"/>
</dbReference>
<dbReference type="SMART" id="SM00829">
    <property type="entry name" value="PKS_ER"/>
    <property type="match status" value="1"/>
</dbReference>
<dbReference type="Gene3D" id="3.40.50.720">
    <property type="entry name" value="NAD(P)-binding Rossmann-like Domain"/>
    <property type="match status" value="1"/>
</dbReference>
<dbReference type="AlphaFoldDB" id="A0A0M3FGG3"/>
<feature type="domain" description="Enoyl reductase (ER)" evidence="3">
    <location>
        <begin position="10"/>
        <end position="327"/>
    </location>
</feature>
<sequence>MKAIQFDNFGEPSVLKSVDIVKPEILPNEVLIKVSQIGVNYHETLQRQGNYPGPALSLPAILGSEVVGTVEELGIDINYIQVGSRVAVPLFAIQPTGGYAEYVKIPANFLVPIPDSISDEQALSTMLQGLVAYFLLKENSIQGKVVLVTAAAGGVGSLLVELAKIQGASKVIGIVGSDEKIEYLKTKGIDYGLNYKAKDWTQSLSEISDSSPIDLIFDSVGGDIAQTILQKLNTFGTFVSYGAASGVLPELNVNDINRFIFLSQTFKGFALFNSLNEISIKEGLTDLFKLIEEGKLKPTIDHIYQFDDMVNVHTLLEQNKTIGKVIVSI</sequence>
<dbReference type="Proteomes" id="UP000076296">
    <property type="component" value="Unassembled WGS sequence"/>
</dbReference>
<dbReference type="SUPFAM" id="SSF51735">
    <property type="entry name" value="NAD(P)-binding Rossmann-fold domains"/>
    <property type="match status" value="1"/>
</dbReference>
<name>A0A0M3FGG3_ACIBA</name>
<evidence type="ECO:0000256" key="1">
    <source>
        <dbReference type="ARBA" id="ARBA00022857"/>
    </source>
</evidence>
<dbReference type="PANTHER" id="PTHR48106:SF13">
    <property type="entry name" value="QUINONE OXIDOREDUCTASE-RELATED"/>
    <property type="match status" value="1"/>
</dbReference>
<proteinExistence type="predicted"/>
<dbReference type="GO" id="GO:0070402">
    <property type="term" value="F:NADPH binding"/>
    <property type="evidence" value="ECO:0007669"/>
    <property type="project" value="TreeGrafter"/>
</dbReference>
<dbReference type="GO" id="GO:0035925">
    <property type="term" value="F:mRNA 3'-UTR AU-rich region binding"/>
    <property type="evidence" value="ECO:0007669"/>
    <property type="project" value="TreeGrafter"/>
</dbReference>
<dbReference type="GO" id="GO:0003960">
    <property type="term" value="F:quinone reductase (NADPH) activity"/>
    <property type="evidence" value="ECO:0007669"/>
    <property type="project" value="UniProtKB-EC"/>
</dbReference>
<gene>
    <name evidence="4" type="primary">qorA_2</name>
    <name evidence="4" type="ORF">LV35_00738</name>
</gene>
<keyword evidence="1" id="KW-0521">NADP</keyword>
<dbReference type="InterPro" id="IPR036291">
    <property type="entry name" value="NAD(P)-bd_dom_sf"/>
</dbReference>
<dbReference type="InterPro" id="IPR011032">
    <property type="entry name" value="GroES-like_sf"/>
</dbReference>
<comment type="caution">
    <text evidence="4">The sequence shown here is derived from an EMBL/GenBank/DDBJ whole genome shotgun (WGS) entry which is preliminary data.</text>
</comment>
<dbReference type="Gene3D" id="3.90.180.10">
    <property type="entry name" value="Medium-chain alcohol dehydrogenases, catalytic domain"/>
    <property type="match status" value="1"/>
</dbReference>
<dbReference type="Pfam" id="PF08240">
    <property type="entry name" value="ADH_N"/>
    <property type="match status" value="1"/>
</dbReference>
<dbReference type="PANTHER" id="PTHR48106">
    <property type="entry name" value="QUINONE OXIDOREDUCTASE PIG3-RELATED"/>
    <property type="match status" value="1"/>
</dbReference>
<evidence type="ECO:0000256" key="2">
    <source>
        <dbReference type="ARBA" id="ARBA00023002"/>
    </source>
</evidence>
<dbReference type="EMBL" id="LRDT01000010">
    <property type="protein sequence ID" value="KZA21011.1"/>
    <property type="molecule type" value="Genomic_DNA"/>
</dbReference>
<dbReference type="InterPro" id="IPR013149">
    <property type="entry name" value="ADH-like_C"/>
</dbReference>